<reference evidence="2" key="2">
    <citation type="submission" date="2015-06" db="UniProtKB">
        <authorList>
            <consortium name="EnsemblProtists"/>
        </authorList>
    </citation>
    <scope>IDENTIFICATION</scope>
    <source>
        <strain evidence="2">Emoy2</strain>
    </source>
</reference>
<dbReference type="EMBL" id="JH598330">
    <property type="status" value="NOT_ANNOTATED_CDS"/>
    <property type="molecule type" value="Genomic_DNA"/>
</dbReference>
<sequence>MLVHCSISYTDLRTFPITSLMSVLVVAHLIAAAVPMPIIRSACNRFLRREQSETRRQNCHMFFSITTLLLVYVQLLVY</sequence>
<organism evidence="2 3">
    <name type="scientific">Hyaloperonospora arabidopsidis (strain Emoy2)</name>
    <name type="common">Downy mildew agent</name>
    <name type="synonym">Peronospora arabidopsidis</name>
    <dbReference type="NCBI Taxonomy" id="559515"/>
    <lineage>
        <taxon>Eukaryota</taxon>
        <taxon>Sar</taxon>
        <taxon>Stramenopiles</taxon>
        <taxon>Oomycota</taxon>
        <taxon>Peronosporomycetes</taxon>
        <taxon>Peronosporales</taxon>
        <taxon>Peronosporaceae</taxon>
        <taxon>Hyaloperonospora</taxon>
    </lineage>
</organism>
<dbReference type="VEuPathDB" id="FungiDB:HpaG806670"/>
<name>M4BJT9_HYAAE</name>
<keyword evidence="3" id="KW-1185">Reference proteome</keyword>
<evidence type="ECO:0000313" key="2">
    <source>
        <dbReference type="EnsemblProtists" id="HpaP806670"/>
    </source>
</evidence>
<accession>M4BJT9</accession>
<evidence type="ECO:0000313" key="3">
    <source>
        <dbReference type="Proteomes" id="UP000011713"/>
    </source>
</evidence>
<reference evidence="3" key="1">
    <citation type="journal article" date="2010" name="Science">
        <title>Signatures of adaptation to obligate biotrophy in the Hyaloperonospora arabidopsidis genome.</title>
        <authorList>
            <person name="Baxter L."/>
            <person name="Tripathy S."/>
            <person name="Ishaque N."/>
            <person name="Boot N."/>
            <person name="Cabral A."/>
            <person name="Kemen E."/>
            <person name="Thines M."/>
            <person name="Ah-Fong A."/>
            <person name="Anderson R."/>
            <person name="Badejoko W."/>
            <person name="Bittner-Eddy P."/>
            <person name="Boore J.L."/>
            <person name="Chibucos M.C."/>
            <person name="Coates M."/>
            <person name="Dehal P."/>
            <person name="Delehaunty K."/>
            <person name="Dong S."/>
            <person name="Downton P."/>
            <person name="Dumas B."/>
            <person name="Fabro G."/>
            <person name="Fronick C."/>
            <person name="Fuerstenberg S.I."/>
            <person name="Fulton L."/>
            <person name="Gaulin E."/>
            <person name="Govers F."/>
            <person name="Hughes L."/>
            <person name="Humphray S."/>
            <person name="Jiang R.H."/>
            <person name="Judelson H."/>
            <person name="Kamoun S."/>
            <person name="Kyung K."/>
            <person name="Meijer H."/>
            <person name="Minx P."/>
            <person name="Morris P."/>
            <person name="Nelson J."/>
            <person name="Phuntumart V."/>
            <person name="Qutob D."/>
            <person name="Rehmany A."/>
            <person name="Rougon-Cardoso A."/>
            <person name="Ryden P."/>
            <person name="Torto-Alalibo T."/>
            <person name="Studholme D."/>
            <person name="Wang Y."/>
            <person name="Win J."/>
            <person name="Wood J."/>
            <person name="Clifton S.W."/>
            <person name="Rogers J."/>
            <person name="Van den Ackerveken G."/>
            <person name="Jones J.D."/>
            <person name="McDowell J.M."/>
            <person name="Beynon J."/>
            <person name="Tyler B.M."/>
        </authorList>
    </citation>
    <scope>NUCLEOTIDE SEQUENCE [LARGE SCALE GENOMIC DNA]</scope>
    <source>
        <strain evidence="3">Emoy2</strain>
    </source>
</reference>
<dbReference type="AlphaFoldDB" id="M4BJT9"/>
<feature type="transmembrane region" description="Helical" evidence="1">
    <location>
        <begin position="59"/>
        <end position="77"/>
    </location>
</feature>
<proteinExistence type="predicted"/>
<protein>
    <submittedName>
        <fullName evidence="2">Uncharacterized protein</fullName>
    </submittedName>
</protein>
<keyword evidence="1" id="KW-0472">Membrane</keyword>
<dbReference type="InParanoid" id="M4BJT9"/>
<dbReference type="Proteomes" id="UP000011713">
    <property type="component" value="Unassembled WGS sequence"/>
</dbReference>
<dbReference type="EnsemblProtists" id="HpaT806670">
    <property type="protein sequence ID" value="HpaP806670"/>
    <property type="gene ID" value="HpaG806670"/>
</dbReference>
<dbReference type="HOGENOM" id="CLU_2627215_0_0_1"/>
<feature type="transmembrane region" description="Helical" evidence="1">
    <location>
        <begin position="20"/>
        <end position="39"/>
    </location>
</feature>
<keyword evidence="1" id="KW-0812">Transmembrane</keyword>
<evidence type="ECO:0000256" key="1">
    <source>
        <dbReference type="SAM" id="Phobius"/>
    </source>
</evidence>
<keyword evidence="1" id="KW-1133">Transmembrane helix</keyword>